<dbReference type="eggNOG" id="COG4334">
    <property type="taxonomic scope" value="Bacteria"/>
</dbReference>
<dbReference type="Pfam" id="PF10012">
    <property type="entry name" value="DUF2255"/>
    <property type="match status" value="1"/>
</dbReference>
<reference evidence="1 2" key="1">
    <citation type="submission" date="2012-06" db="EMBL/GenBank/DDBJ databases">
        <title>Draft Genome Sequence of Lactobacillus pasteurii CRBIP 24.76T.</title>
        <authorList>
            <person name="Cousin S."/>
            <person name="Bouchier C."/>
            <person name="Loux V."/>
            <person name="Ma L."/>
            <person name="Creno S."/>
            <person name="Bizet C."/>
            <person name="Clermont D."/>
        </authorList>
    </citation>
    <scope>NUCLEOTIDE SEQUENCE [LARGE SCALE GENOMIC DNA]</scope>
    <source>
        <strain evidence="2">CRBIP 24.76T</strain>
    </source>
</reference>
<keyword evidence="2" id="KW-1185">Reference proteome</keyword>
<organism evidence="1 2">
    <name type="scientific">Lactobacillus pasteurii DSM 23907 = CRBIP 24.76</name>
    <dbReference type="NCBI Taxonomy" id="1423790"/>
    <lineage>
        <taxon>Bacteria</taxon>
        <taxon>Bacillati</taxon>
        <taxon>Bacillota</taxon>
        <taxon>Bacilli</taxon>
        <taxon>Lactobacillales</taxon>
        <taxon>Lactobacillaceae</taxon>
        <taxon>Lactobacillus</taxon>
    </lineage>
</organism>
<sequence>MSWSSEELAKFKGAQIIQNRPYNERHQIFEDSPIWVVTTNDKAYLRGGKGIDSSWYKSGIEYGGEIELAGQVYSIAYEPVTDQAEIQQVSQAYEEKYRGQYPIEMMLSDKCAQGTVSLIKR</sequence>
<dbReference type="RefSeq" id="WP_009559614.1">
    <property type="nucleotide sequence ID" value="NZ_AYZN01000010.1"/>
</dbReference>
<dbReference type="PATRIC" id="fig|1423790.3.peg.634"/>
<protein>
    <recommendedName>
        <fullName evidence="3">DUF2255 family protein</fullName>
    </recommendedName>
</protein>
<proteinExistence type="predicted"/>
<evidence type="ECO:0008006" key="3">
    <source>
        <dbReference type="Google" id="ProtNLM"/>
    </source>
</evidence>
<dbReference type="OrthoDB" id="2315504at2"/>
<accession>I7JXY8</accession>
<name>I7JXY8_9LACO</name>
<dbReference type="Proteomes" id="UP000009311">
    <property type="component" value="Unassembled WGS sequence"/>
</dbReference>
<dbReference type="InterPro" id="IPR016888">
    <property type="entry name" value="UCP028498"/>
</dbReference>
<dbReference type="AlphaFoldDB" id="I7JXY8"/>
<evidence type="ECO:0000313" key="1">
    <source>
        <dbReference type="EMBL" id="CCI85065.1"/>
    </source>
</evidence>
<comment type="caution">
    <text evidence="1">The sequence shown here is derived from an EMBL/GenBank/DDBJ whole genome shotgun (WGS) entry which is preliminary data.</text>
</comment>
<dbReference type="STRING" id="1423790.BN53_03000"/>
<dbReference type="EMBL" id="CAKD01000017">
    <property type="protein sequence ID" value="CCI85065.1"/>
    <property type="molecule type" value="Genomic_DNA"/>
</dbReference>
<evidence type="ECO:0000313" key="2">
    <source>
        <dbReference type="Proteomes" id="UP000009311"/>
    </source>
</evidence>
<gene>
    <name evidence="1" type="ORF">BN53_03000</name>
</gene>